<organism evidence="3 4">
    <name type="scientific">Chryseobacterium piscicola</name>
    <dbReference type="NCBI Taxonomy" id="551459"/>
    <lineage>
        <taxon>Bacteria</taxon>
        <taxon>Pseudomonadati</taxon>
        <taxon>Bacteroidota</taxon>
        <taxon>Flavobacteriia</taxon>
        <taxon>Flavobacteriales</taxon>
        <taxon>Weeksellaceae</taxon>
        <taxon>Chryseobacterium group</taxon>
        <taxon>Chryseobacterium</taxon>
    </lineage>
</organism>
<dbReference type="SUPFAM" id="SSF158745">
    <property type="entry name" value="LanC-like"/>
    <property type="match status" value="1"/>
</dbReference>
<feature type="binding site" evidence="1">
    <location>
        <position position="324"/>
    </location>
    <ligand>
        <name>Zn(2+)</name>
        <dbReference type="ChEBI" id="CHEBI:29105"/>
    </ligand>
</feature>
<dbReference type="Gene3D" id="1.50.10.20">
    <property type="match status" value="1"/>
</dbReference>
<keyword evidence="5" id="KW-1185">Reference proteome</keyword>
<dbReference type="SMART" id="SM01260">
    <property type="entry name" value="LANC_like"/>
    <property type="match status" value="1"/>
</dbReference>
<dbReference type="EMBL" id="FTOJ01000001">
    <property type="protein sequence ID" value="SIS64162.1"/>
    <property type="molecule type" value="Genomic_DNA"/>
</dbReference>
<dbReference type="GO" id="GO:0005886">
    <property type="term" value="C:plasma membrane"/>
    <property type="evidence" value="ECO:0007669"/>
    <property type="project" value="TreeGrafter"/>
</dbReference>
<dbReference type="AlphaFoldDB" id="A0A1N7KRB2"/>
<gene>
    <name evidence="2" type="ORF">B0A70_06530</name>
    <name evidence="3" type="ORF">SAMN05421796_101769</name>
</gene>
<reference evidence="2 5" key="1">
    <citation type="submission" date="2016-11" db="EMBL/GenBank/DDBJ databases">
        <title>Whole genomes of Flavobacteriaceae.</title>
        <authorList>
            <person name="Stine C."/>
            <person name="Li C."/>
            <person name="Tadesse D."/>
        </authorList>
    </citation>
    <scope>NUCLEOTIDE SEQUENCE [LARGE SCALE GENOMIC DNA]</scope>
    <source>
        <strain evidence="2 5">DSM 21068</strain>
    </source>
</reference>
<dbReference type="PRINTS" id="PR01950">
    <property type="entry name" value="LANCSUPER"/>
</dbReference>
<accession>A0A1N7KRB2</accession>
<evidence type="ECO:0000313" key="3">
    <source>
        <dbReference type="EMBL" id="SIS64162.1"/>
    </source>
</evidence>
<proteinExistence type="predicted"/>
<keyword evidence="1" id="KW-0479">Metal-binding</keyword>
<dbReference type="Pfam" id="PF05147">
    <property type="entry name" value="LANC_like"/>
    <property type="match status" value="1"/>
</dbReference>
<dbReference type="InterPro" id="IPR007822">
    <property type="entry name" value="LANC-like"/>
</dbReference>
<dbReference type="GO" id="GO:0046872">
    <property type="term" value="F:metal ion binding"/>
    <property type="evidence" value="ECO:0007669"/>
    <property type="project" value="UniProtKB-KW"/>
</dbReference>
<dbReference type="EMBL" id="MUGO01000008">
    <property type="protein sequence ID" value="PQA94972.1"/>
    <property type="molecule type" value="Genomic_DNA"/>
</dbReference>
<reference evidence="4" key="2">
    <citation type="submission" date="2017-01" db="EMBL/GenBank/DDBJ databases">
        <authorList>
            <person name="Varghese N."/>
            <person name="Submissions S."/>
        </authorList>
    </citation>
    <scope>NUCLEOTIDE SEQUENCE [LARGE SCALE GENOMIC DNA]</scope>
    <source>
        <strain evidence="4">DSM 21068</strain>
    </source>
</reference>
<sequence length="415" mass="47732">MNTLKKIHEIESYIKETWNKEPYVSDLSLFTGVSGVPIFYYMLYQYTNESKYLDKIEIILNFIFERLNESDENIPKTYCLGLAGIGYMLNFLEESDELKNIDFKEALEVIDEILLDTIDYFLSYIDHIDSKDKMEHIDFLHGVSGIAHYFLERNKKEIFSGKIIILFEKLSEIVKWDYEKALESINNTEINQNSHKTNIGLAHGHISFILLFSKFLLLVPDNQVVREGIKTSVKTVLLFRNDDENSFCQFPSIAVNKHTANYNIHLGWCYGDQSVSYGLYKAGKILNDINLIALSEEIALSTLKRESLQLALLNEENCDAGFCHGTISVAYYHKKWYSITSNVEFLKLYKKFTKDTLLIANKRYGLAGYMKKTATGEYQNTLGLLDGIAGIGVFLIDSLLNENVSIKWESIFLID</sequence>
<dbReference type="Proteomes" id="UP000238314">
    <property type="component" value="Unassembled WGS sequence"/>
</dbReference>
<keyword evidence="1" id="KW-0862">Zinc</keyword>
<dbReference type="PANTHER" id="PTHR12736:SF7">
    <property type="entry name" value="LANC-LIKE PROTEIN 3"/>
    <property type="match status" value="1"/>
</dbReference>
<dbReference type="Proteomes" id="UP000186246">
    <property type="component" value="Unassembled WGS sequence"/>
</dbReference>
<feature type="binding site" evidence="1">
    <location>
        <position position="323"/>
    </location>
    <ligand>
        <name>Zn(2+)</name>
        <dbReference type="ChEBI" id="CHEBI:29105"/>
    </ligand>
</feature>
<dbReference type="OrthoDB" id="6313827at2"/>
<evidence type="ECO:0000313" key="2">
    <source>
        <dbReference type="EMBL" id="PQA94972.1"/>
    </source>
</evidence>
<evidence type="ECO:0000313" key="4">
    <source>
        <dbReference type="Proteomes" id="UP000186246"/>
    </source>
</evidence>
<reference evidence="3" key="3">
    <citation type="submission" date="2017-01" db="EMBL/GenBank/DDBJ databases">
        <authorList>
            <person name="Mah S.A."/>
            <person name="Swanson W.J."/>
            <person name="Moy G.W."/>
            <person name="Vacquier V.D."/>
        </authorList>
    </citation>
    <scope>NUCLEOTIDE SEQUENCE [LARGE SCALE GENOMIC DNA]</scope>
    <source>
        <strain evidence="3">DSM 21068</strain>
    </source>
</reference>
<evidence type="ECO:0000313" key="5">
    <source>
        <dbReference type="Proteomes" id="UP000238314"/>
    </source>
</evidence>
<evidence type="ECO:0000256" key="1">
    <source>
        <dbReference type="PIRSR" id="PIRSR607822-1"/>
    </source>
</evidence>
<name>A0A1N7KRB2_9FLAO</name>
<dbReference type="RefSeq" id="WP_076449938.1">
    <property type="nucleotide sequence ID" value="NZ_FTOJ01000001.1"/>
</dbReference>
<dbReference type="GO" id="GO:0031179">
    <property type="term" value="P:peptide modification"/>
    <property type="evidence" value="ECO:0007669"/>
    <property type="project" value="InterPro"/>
</dbReference>
<dbReference type="STRING" id="551459.SAMN05421796_101769"/>
<dbReference type="PANTHER" id="PTHR12736">
    <property type="entry name" value="LANC-LIKE PROTEIN"/>
    <property type="match status" value="1"/>
</dbReference>
<feature type="binding site" evidence="1">
    <location>
        <position position="269"/>
    </location>
    <ligand>
        <name>Zn(2+)</name>
        <dbReference type="ChEBI" id="CHEBI:29105"/>
    </ligand>
</feature>
<protein>
    <submittedName>
        <fullName evidence="3">Lanthionine synthetase C-like protein</fullName>
    </submittedName>
</protein>